<protein>
    <recommendedName>
        <fullName evidence="8">C2H2-type domain-containing protein</fullName>
    </recommendedName>
</protein>
<dbReference type="SMART" id="SM00355">
    <property type="entry name" value="ZnF_C2H2"/>
    <property type="match status" value="7"/>
</dbReference>
<proteinExistence type="predicted"/>
<feature type="domain" description="C2H2-type" evidence="8">
    <location>
        <begin position="519"/>
        <end position="546"/>
    </location>
</feature>
<evidence type="ECO:0000256" key="2">
    <source>
        <dbReference type="ARBA" id="ARBA00022723"/>
    </source>
</evidence>
<evidence type="ECO:0000256" key="3">
    <source>
        <dbReference type="ARBA" id="ARBA00022737"/>
    </source>
</evidence>
<feature type="domain" description="C2H2-type" evidence="8">
    <location>
        <begin position="491"/>
        <end position="518"/>
    </location>
</feature>
<comment type="subcellular location">
    <subcellularLocation>
        <location evidence="1">Nucleus</location>
    </subcellularLocation>
</comment>
<dbReference type="InterPro" id="IPR013087">
    <property type="entry name" value="Znf_C2H2_type"/>
</dbReference>
<keyword evidence="6" id="KW-0539">Nucleus</keyword>
<feature type="domain" description="C2H2-type" evidence="8">
    <location>
        <begin position="407"/>
        <end position="434"/>
    </location>
</feature>
<evidence type="ECO:0000313" key="9">
    <source>
        <dbReference type="EMBL" id="KAJ4425839.1"/>
    </source>
</evidence>
<keyword evidence="3" id="KW-0677">Repeat</keyword>
<evidence type="ECO:0000313" key="10">
    <source>
        <dbReference type="Proteomes" id="UP001148838"/>
    </source>
</evidence>
<keyword evidence="2" id="KW-0479">Metal-binding</keyword>
<dbReference type="PROSITE" id="PS51257">
    <property type="entry name" value="PROKAR_LIPOPROTEIN"/>
    <property type="match status" value="1"/>
</dbReference>
<evidence type="ECO:0000256" key="5">
    <source>
        <dbReference type="ARBA" id="ARBA00022833"/>
    </source>
</evidence>
<dbReference type="Pfam" id="PF00096">
    <property type="entry name" value="zf-C2H2"/>
    <property type="match status" value="7"/>
</dbReference>
<dbReference type="SUPFAM" id="SSF57667">
    <property type="entry name" value="beta-beta-alpha zinc fingers"/>
    <property type="match status" value="4"/>
</dbReference>
<feature type="domain" description="C2H2-type" evidence="8">
    <location>
        <begin position="463"/>
        <end position="490"/>
    </location>
</feature>
<dbReference type="InterPro" id="IPR036236">
    <property type="entry name" value="Znf_C2H2_sf"/>
</dbReference>
<keyword evidence="4 7" id="KW-0863">Zinc-finger</keyword>
<dbReference type="PANTHER" id="PTHR23226">
    <property type="entry name" value="ZINC FINGER AND SCAN DOMAIN-CONTAINING"/>
    <property type="match status" value="1"/>
</dbReference>
<evidence type="ECO:0000256" key="7">
    <source>
        <dbReference type="PROSITE-ProRule" id="PRU00042"/>
    </source>
</evidence>
<dbReference type="Proteomes" id="UP001148838">
    <property type="component" value="Unassembled WGS sequence"/>
</dbReference>
<dbReference type="PROSITE" id="PS50157">
    <property type="entry name" value="ZINC_FINGER_C2H2_2"/>
    <property type="match status" value="7"/>
</dbReference>
<evidence type="ECO:0000256" key="1">
    <source>
        <dbReference type="ARBA" id="ARBA00004123"/>
    </source>
</evidence>
<comment type="caution">
    <text evidence="9">The sequence shown here is derived from an EMBL/GenBank/DDBJ whole genome shotgun (WGS) entry which is preliminary data.</text>
</comment>
<evidence type="ECO:0000256" key="4">
    <source>
        <dbReference type="ARBA" id="ARBA00022771"/>
    </source>
</evidence>
<reference evidence="9 10" key="1">
    <citation type="journal article" date="2022" name="Allergy">
        <title>Genome assembly and annotation of Periplaneta americana reveal a comprehensive cockroach allergen profile.</title>
        <authorList>
            <person name="Wang L."/>
            <person name="Xiong Q."/>
            <person name="Saelim N."/>
            <person name="Wang L."/>
            <person name="Nong W."/>
            <person name="Wan A.T."/>
            <person name="Shi M."/>
            <person name="Liu X."/>
            <person name="Cao Q."/>
            <person name="Hui J.H.L."/>
            <person name="Sookrung N."/>
            <person name="Leung T.F."/>
            <person name="Tungtrongchitr A."/>
            <person name="Tsui S.K.W."/>
        </authorList>
    </citation>
    <scope>NUCLEOTIDE SEQUENCE [LARGE SCALE GENOMIC DNA]</scope>
    <source>
        <strain evidence="9">PWHHKU_190912</strain>
    </source>
</reference>
<feature type="domain" description="C2H2-type" evidence="8">
    <location>
        <begin position="547"/>
        <end position="574"/>
    </location>
</feature>
<gene>
    <name evidence="9" type="ORF">ANN_27465</name>
</gene>
<dbReference type="EMBL" id="JAJSOF020000041">
    <property type="protein sequence ID" value="KAJ4425839.1"/>
    <property type="molecule type" value="Genomic_DNA"/>
</dbReference>
<sequence length="725" mass="83280">MKSRSVPAKEQGAHGVLVSTYSCHVTEMIVDLRNPFVLVVMAVNKMKCEIDPLATDISNNTAIEEQKPLSEIFCVIIRCKSNGTEKNSLQRLDLNPGFQLYVLMLYPLSHTGYHPGVGHNRLRLSSNSWVPSSGRPLHYVIDVYERRTEVHTCAEIFCVNIRCKSNGMEKNSLRCRDLNPGFHIYVLMLYSLSHTGYHTGVRQNRLRLSSNSWVPSSGRPLHYVIDVYECRTEVHTCAEEEQFTGIKTECMYHSYDVQTEMTFDETPVPIDSSVVKSEVEKEKVFDLHVIEIKTECMDHSYDLKSEITYEKSPVPIDCPIVKSEAEEETFDMARVKQENKLDVTMEESEVLTERNSYRHMFREDYDDYIDYYIDPTSSDNEDNEETTPKISSEDFKKHARKTKYERPLCEICGKSFRESADLKRHARVHTGERPCKCDICGKCFQQSADLKRHVRIHTGERPFKCEVCGKCFSSSSNLHGHQRLHTGEMPFKCESCGKSFSSSGNLNKHKRIHTGEMPFKCEMCGKCFSSSGILLTHARIHTGERPFDCAICGKCFSQSSNLKRHVRIHTSEKPYNCVMCGKSFSDLGNFNKHARLHKVEKPFKCEPPAWLNRLSRLPAGLKLRSGAGSSPAWADYLVGFFRRFPNRNVNASIPKQLVPLIKMCLSEMYSRVRVGHWHVARMNESRNAYGVLIGRLEGIRRLERPKRRWRDNIKMDLREVGYGRG</sequence>
<feature type="domain" description="C2H2-type" evidence="8">
    <location>
        <begin position="575"/>
        <end position="602"/>
    </location>
</feature>
<dbReference type="PANTHER" id="PTHR23226:SF416">
    <property type="entry name" value="FI01424P"/>
    <property type="match status" value="1"/>
</dbReference>
<feature type="domain" description="C2H2-type" evidence="8">
    <location>
        <begin position="435"/>
        <end position="462"/>
    </location>
</feature>
<name>A0ABQ8RVZ9_PERAM</name>
<organism evidence="9 10">
    <name type="scientific">Periplaneta americana</name>
    <name type="common">American cockroach</name>
    <name type="synonym">Blatta americana</name>
    <dbReference type="NCBI Taxonomy" id="6978"/>
    <lineage>
        <taxon>Eukaryota</taxon>
        <taxon>Metazoa</taxon>
        <taxon>Ecdysozoa</taxon>
        <taxon>Arthropoda</taxon>
        <taxon>Hexapoda</taxon>
        <taxon>Insecta</taxon>
        <taxon>Pterygota</taxon>
        <taxon>Neoptera</taxon>
        <taxon>Polyneoptera</taxon>
        <taxon>Dictyoptera</taxon>
        <taxon>Blattodea</taxon>
        <taxon>Blattoidea</taxon>
        <taxon>Blattidae</taxon>
        <taxon>Blattinae</taxon>
        <taxon>Periplaneta</taxon>
    </lineage>
</organism>
<dbReference type="Gene3D" id="3.30.160.60">
    <property type="entry name" value="Classic Zinc Finger"/>
    <property type="match status" value="7"/>
</dbReference>
<evidence type="ECO:0000256" key="6">
    <source>
        <dbReference type="ARBA" id="ARBA00023242"/>
    </source>
</evidence>
<keyword evidence="10" id="KW-1185">Reference proteome</keyword>
<accession>A0ABQ8RVZ9</accession>
<evidence type="ECO:0000259" key="8">
    <source>
        <dbReference type="PROSITE" id="PS50157"/>
    </source>
</evidence>
<dbReference type="PROSITE" id="PS00028">
    <property type="entry name" value="ZINC_FINGER_C2H2_1"/>
    <property type="match status" value="7"/>
</dbReference>
<keyword evidence="5" id="KW-0862">Zinc</keyword>